<comment type="subcellular location">
    <subcellularLocation>
        <location evidence="1">Membrane</location>
        <topology evidence="1">Multi-pass membrane protein</topology>
    </subcellularLocation>
</comment>
<dbReference type="Pfam" id="PF13632">
    <property type="entry name" value="Glyco_trans_2_3"/>
    <property type="match status" value="1"/>
</dbReference>
<evidence type="ECO:0000259" key="9">
    <source>
        <dbReference type="Pfam" id="PF05157"/>
    </source>
</evidence>
<accession>A0ABV7AL95</accession>
<keyword evidence="4 8" id="KW-0812">Transmembrane</keyword>
<evidence type="ECO:0000256" key="6">
    <source>
        <dbReference type="ARBA" id="ARBA00023136"/>
    </source>
</evidence>
<dbReference type="Proteomes" id="UP001595443">
    <property type="component" value="Unassembled WGS sequence"/>
</dbReference>
<organism evidence="11 12">
    <name type="scientific">Acidimangrovimonas pyrenivorans</name>
    <dbReference type="NCBI Taxonomy" id="2030798"/>
    <lineage>
        <taxon>Bacteria</taxon>
        <taxon>Pseudomonadati</taxon>
        <taxon>Pseudomonadota</taxon>
        <taxon>Alphaproteobacteria</taxon>
        <taxon>Rhodobacterales</taxon>
        <taxon>Paracoccaceae</taxon>
        <taxon>Acidimangrovimonas</taxon>
    </lineage>
</organism>
<evidence type="ECO:0000313" key="11">
    <source>
        <dbReference type="EMBL" id="MFC2969756.1"/>
    </source>
</evidence>
<dbReference type="SUPFAM" id="SSF160246">
    <property type="entry name" value="EspE N-terminal domain-like"/>
    <property type="match status" value="1"/>
</dbReference>
<evidence type="ECO:0000256" key="7">
    <source>
        <dbReference type="SAM" id="MobiDB-lite"/>
    </source>
</evidence>
<evidence type="ECO:0000256" key="8">
    <source>
        <dbReference type="SAM" id="Phobius"/>
    </source>
</evidence>
<feature type="domain" description="Glycosyltransferase 2-like" evidence="10">
    <location>
        <begin position="341"/>
        <end position="535"/>
    </location>
</feature>
<evidence type="ECO:0000313" key="12">
    <source>
        <dbReference type="Proteomes" id="UP001595443"/>
    </source>
</evidence>
<dbReference type="RefSeq" id="WP_377834518.1">
    <property type="nucleotide sequence ID" value="NZ_JBHRSK010000015.1"/>
</dbReference>
<feature type="transmembrane region" description="Helical" evidence="8">
    <location>
        <begin position="576"/>
        <end position="596"/>
    </location>
</feature>
<dbReference type="Gene3D" id="3.90.550.10">
    <property type="entry name" value="Spore Coat Polysaccharide Biosynthesis Protein SpsA, Chain A"/>
    <property type="match status" value="1"/>
</dbReference>
<evidence type="ECO:0000256" key="1">
    <source>
        <dbReference type="ARBA" id="ARBA00004141"/>
    </source>
</evidence>
<dbReference type="InterPro" id="IPR050321">
    <property type="entry name" value="Glycosyltr_2/OpgH_subfam"/>
</dbReference>
<dbReference type="InterPro" id="IPR001173">
    <property type="entry name" value="Glyco_trans_2-like"/>
</dbReference>
<feature type="transmembrane region" description="Helical" evidence="8">
    <location>
        <begin position="213"/>
        <end position="234"/>
    </location>
</feature>
<dbReference type="Pfam" id="PF05157">
    <property type="entry name" value="MshEN"/>
    <property type="match status" value="1"/>
</dbReference>
<keyword evidence="6 8" id="KW-0472">Membrane</keyword>
<keyword evidence="12" id="KW-1185">Reference proteome</keyword>
<dbReference type="InterPro" id="IPR007831">
    <property type="entry name" value="T2SS_GspE_N"/>
</dbReference>
<evidence type="ECO:0000256" key="4">
    <source>
        <dbReference type="ARBA" id="ARBA00022692"/>
    </source>
</evidence>
<evidence type="ECO:0000259" key="10">
    <source>
        <dbReference type="Pfam" id="PF13632"/>
    </source>
</evidence>
<dbReference type="SUPFAM" id="SSF53448">
    <property type="entry name" value="Nucleotide-diphospho-sugar transferases"/>
    <property type="match status" value="1"/>
</dbReference>
<feature type="region of interest" description="Disordered" evidence="7">
    <location>
        <begin position="620"/>
        <end position="640"/>
    </location>
</feature>
<feature type="transmembrane region" description="Helical" evidence="8">
    <location>
        <begin position="188"/>
        <end position="207"/>
    </location>
</feature>
<dbReference type="PANTHER" id="PTHR43867">
    <property type="entry name" value="CELLULOSE SYNTHASE CATALYTIC SUBUNIT A [UDP-FORMING]"/>
    <property type="match status" value="1"/>
</dbReference>
<dbReference type="PANTHER" id="PTHR43867:SF2">
    <property type="entry name" value="CELLULOSE SYNTHASE CATALYTIC SUBUNIT A [UDP-FORMING]"/>
    <property type="match status" value="1"/>
</dbReference>
<comment type="caution">
    <text evidence="11">The sequence shown here is derived from an EMBL/GenBank/DDBJ whole genome shotgun (WGS) entry which is preliminary data.</text>
</comment>
<feature type="compositionally biased region" description="Pro residues" evidence="7">
    <location>
        <begin position="624"/>
        <end position="640"/>
    </location>
</feature>
<sequence>MDSHNPRSSAPAVSERDGPARRPSLAAALLARGAVASGPLIGALEAAARQEAGLDELLQARGLVTEAELLAAQAARWHSRVVDPRAEPPDPQLVDAFGAARCLAEGLLPWRRSGGTTVLLSARPEHFERQRATLTALFGPVTMALAPEAAIGAAITALRGDALRRRAETRVAAAESCRGWRIGRLRSVALAAAALIIALLALAPRALFGALTAWAVLTLMATVTLKAAALLAMLGARPAAAETGPAPAIARLPRVSLIVPLFREPAIAPRLIRRLGRLDYPQELLDVLLVVEEADRLTRDALARTALPSWMRTVTVPDGPLTTKPRALNFALDFCRGSIVGIYDAEDAPERDQIRKVVARFHRRGPEVACLQGKLDYYNPRSNWMARCFTIEYAAWFRVILPGLERLGLVIPLGGTTLFLRRAAIEDLGGWDAHNVTEDADLGIRLARHGYRTEILDSTTGEEANCRLLPWVRQRSRWLKGFMMTWWVHTRSPRLLLRQLGWRRVLGLQALFLGTLSQFLLAPVLWSFWLLALGLGQPLVAMPGWAGAALIGLFVASEGVNIATGLRGVSGPRHRFLLPWVPTLIFYFPLGALAAYKAAWELLARPFFWDKTSHGHFDTAPGGAAPPVPLRPEPIQPRPI</sequence>
<dbReference type="EMBL" id="JBHRSK010000015">
    <property type="protein sequence ID" value="MFC2969756.1"/>
    <property type="molecule type" value="Genomic_DNA"/>
</dbReference>
<keyword evidence="5 8" id="KW-1133">Transmembrane helix</keyword>
<keyword evidence="3" id="KW-0808">Transferase</keyword>
<proteinExistence type="predicted"/>
<protein>
    <submittedName>
        <fullName evidence="11">Glycosyltransferase family 2 protein</fullName>
    </submittedName>
</protein>
<evidence type="ECO:0000256" key="5">
    <source>
        <dbReference type="ARBA" id="ARBA00022989"/>
    </source>
</evidence>
<feature type="domain" description="Type II secretion system protein GspE N-terminal" evidence="9">
    <location>
        <begin position="81"/>
        <end position="163"/>
    </location>
</feature>
<evidence type="ECO:0000256" key="3">
    <source>
        <dbReference type="ARBA" id="ARBA00022679"/>
    </source>
</evidence>
<gene>
    <name evidence="11" type="ORF">ACFOES_16785</name>
</gene>
<evidence type="ECO:0000256" key="2">
    <source>
        <dbReference type="ARBA" id="ARBA00022676"/>
    </source>
</evidence>
<keyword evidence="2" id="KW-0328">Glycosyltransferase</keyword>
<feature type="region of interest" description="Disordered" evidence="7">
    <location>
        <begin position="1"/>
        <end position="21"/>
    </location>
</feature>
<feature type="transmembrane region" description="Helical" evidence="8">
    <location>
        <begin position="505"/>
        <end position="532"/>
    </location>
</feature>
<feature type="transmembrane region" description="Helical" evidence="8">
    <location>
        <begin position="544"/>
        <end position="564"/>
    </location>
</feature>
<reference evidence="12" key="1">
    <citation type="journal article" date="2019" name="Int. J. Syst. Evol. Microbiol.">
        <title>The Global Catalogue of Microorganisms (GCM) 10K type strain sequencing project: providing services to taxonomists for standard genome sequencing and annotation.</title>
        <authorList>
            <consortium name="The Broad Institute Genomics Platform"/>
            <consortium name="The Broad Institute Genome Sequencing Center for Infectious Disease"/>
            <person name="Wu L."/>
            <person name="Ma J."/>
        </authorList>
    </citation>
    <scope>NUCLEOTIDE SEQUENCE [LARGE SCALE GENOMIC DNA]</scope>
    <source>
        <strain evidence="12">KCTC 62192</strain>
    </source>
</reference>
<dbReference type="InterPro" id="IPR029044">
    <property type="entry name" value="Nucleotide-diphossugar_trans"/>
</dbReference>
<name>A0ABV7AL95_9RHOB</name>
<dbReference type="InterPro" id="IPR037257">
    <property type="entry name" value="T2SS_E_N_sf"/>
</dbReference>